<dbReference type="AlphaFoldDB" id="A0A6A7N1M1"/>
<accession>A0A6A7N1M1</accession>
<evidence type="ECO:0000256" key="1">
    <source>
        <dbReference type="SAM" id="SignalP"/>
    </source>
</evidence>
<reference evidence="2 3" key="1">
    <citation type="submission" date="2019-10" db="EMBL/GenBank/DDBJ databases">
        <title>Two novel species isolated from a subtropical stream in China.</title>
        <authorList>
            <person name="Lu H."/>
        </authorList>
    </citation>
    <scope>NUCLEOTIDE SEQUENCE [LARGE SCALE GENOMIC DNA]</scope>
    <source>
        <strain evidence="2 3">FT29W</strain>
    </source>
</reference>
<feature type="signal peptide" evidence="1">
    <location>
        <begin position="1"/>
        <end position="20"/>
    </location>
</feature>
<keyword evidence="3" id="KW-1185">Reference proteome</keyword>
<feature type="chain" id="PRO_5025398157" description="DUF4394 domain-containing protein" evidence="1">
    <location>
        <begin position="21"/>
        <end position="440"/>
    </location>
</feature>
<name>A0A6A7N1M1_9BURK</name>
<proteinExistence type="predicted"/>
<evidence type="ECO:0008006" key="4">
    <source>
        <dbReference type="Google" id="ProtNLM"/>
    </source>
</evidence>
<organism evidence="2 3">
    <name type="scientific">Rugamonas aquatica</name>
    <dbReference type="NCBI Taxonomy" id="2743357"/>
    <lineage>
        <taxon>Bacteria</taxon>
        <taxon>Pseudomonadati</taxon>
        <taxon>Pseudomonadota</taxon>
        <taxon>Betaproteobacteria</taxon>
        <taxon>Burkholderiales</taxon>
        <taxon>Oxalobacteraceae</taxon>
        <taxon>Telluria group</taxon>
        <taxon>Rugamonas</taxon>
    </lineage>
</organism>
<evidence type="ECO:0000313" key="2">
    <source>
        <dbReference type="EMBL" id="MQA38896.1"/>
    </source>
</evidence>
<gene>
    <name evidence="2" type="ORF">GEV02_12090</name>
</gene>
<dbReference type="RefSeq" id="WP_152838224.1">
    <property type="nucleotide sequence ID" value="NZ_WHUG01000004.1"/>
</dbReference>
<evidence type="ECO:0000313" key="3">
    <source>
        <dbReference type="Proteomes" id="UP000440498"/>
    </source>
</evidence>
<keyword evidence="1" id="KW-0732">Signal</keyword>
<sequence>MSFQAFPRHLALLAMAAALAACGGGSGSSSGGTPADTTAGTFIGTAPDTTSSIALDGIPRVVPLPGGAPLKGMSDAMIVGDNIVMRSLSDSSITVNGKQVYARTRLSVMDKTGTMVSTTDYGFSLAAGYTGDWVMLPSPDGFMMVQSGTGTKLLRFDAQAKRIGDAIDLYPPVAATSTTELAPAEGSAAVDGNGFWHVATFSLLPVTDKTQYQLKLCKFDFNGRQLTPPFEISTSALHPHVAATGGAVLTTWLEGGGAMVGMWPKGLGAPVLRSVGTGGARPYAVALDDNGKLGVIWNGKATLSSPGGVMGVAIDKNGVAVLPVGRTDLGQETLSGKWAGTSRAPEIDARLYKGNLLLADVVVGSYNPGDPVGDVLVVADYGIGTAALSAQKSATLRIKMFGPGSEIGNTPVLRQMVFGDHTVLLIGDENHLNIQQLTRK</sequence>
<dbReference type="Proteomes" id="UP000440498">
    <property type="component" value="Unassembled WGS sequence"/>
</dbReference>
<protein>
    <recommendedName>
        <fullName evidence="4">DUF4394 domain-containing protein</fullName>
    </recommendedName>
</protein>
<dbReference type="EMBL" id="WHUG01000004">
    <property type="protein sequence ID" value="MQA38896.1"/>
    <property type="molecule type" value="Genomic_DNA"/>
</dbReference>
<comment type="caution">
    <text evidence="2">The sequence shown here is derived from an EMBL/GenBank/DDBJ whole genome shotgun (WGS) entry which is preliminary data.</text>
</comment>